<dbReference type="InterPro" id="IPR009100">
    <property type="entry name" value="AcylCoA_DH/oxidase_NM_dom_sf"/>
</dbReference>
<dbReference type="Gene3D" id="2.40.110.10">
    <property type="entry name" value="Butyryl-CoA Dehydrogenase, subunit A, domain 2"/>
    <property type="match status" value="1"/>
</dbReference>
<comment type="caution">
    <text evidence="2">The sequence shown here is derived from an EMBL/GenBank/DDBJ whole genome shotgun (WGS) entry which is preliminary data.</text>
</comment>
<dbReference type="InterPro" id="IPR006091">
    <property type="entry name" value="Acyl-CoA_Oxase/DH_mid-dom"/>
</dbReference>
<sequence length="306" mass="32377">MEFVFDHLLRGPADAPAPTGVDGVWDRYRAVAGRFAGTVDDAAAAGFAADRLGFAFLPGYQAALRALLPGLDPGALVSMLATEQGGGHPAAIATTLTETADGWRVTGTKSFATLGDRADRFVVVASTGAGPDGRNRLRAALVAADAPGVRVEPLPELPFAPEIPHASVRFDEVAAEPLPGDGYTDLLKPFRTVEDVHVLAATLGYLIRVARGAAWPDDTVERLLALLAGVRGIEPAAYRSPGAHVALGGLFGALNTWVADTEPLWARVDEAQRRRWERDRPLLGVAGKVRAQRLATAWRTVRPAGE</sequence>
<dbReference type="InterPro" id="IPR046373">
    <property type="entry name" value="Acyl-CoA_Oxase/DH_mid-dom_sf"/>
</dbReference>
<dbReference type="RefSeq" id="WP_043646072.1">
    <property type="nucleotide sequence ID" value="NZ_JBIAMX010000001.1"/>
</dbReference>
<proteinExistence type="predicted"/>
<dbReference type="Proteomes" id="UP001601444">
    <property type="component" value="Unassembled WGS sequence"/>
</dbReference>
<evidence type="ECO:0000313" key="2">
    <source>
        <dbReference type="EMBL" id="MFF0541455.1"/>
    </source>
</evidence>
<dbReference type="SUPFAM" id="SSF56645">
    <property type="entry name" value="Acyl-CoA dehydrogenase NM domain-like"/>
    <property type="match status" value="1"/>
</dbReference>
<feature type="domain" description="Acyl-CoA oxidase/dehydrogenase middle" evidence="1">
    <location>
        <begin position="79"/>
        <end position="173"/>
    </location>
</feature>
<reference evidence="2 3" key="1">
    <citation type="submission" date="2024-10" db="EMBL/GenBank/DDBJ databases">
        <title>The Natural Products Discovery Center: Release of the First 8490 Sequenced Strains for Exploring Actinobacteria Biosynthetic Diversity.</title>
        <authorList>
            <person name="Kalkreuter E."/>
            <person name="Kautsar S.A."/>
            <person name="Yang D."/>
            <person name="Bader C.D."/>
            <person name="Teijaro C.N."/>
            <person name="Fluegel L."/>
            <person name="Davis C.M."/>
            <person name="Simpson J.R."/>
            <person name="Lauterbach L."/>
            <person name="Steele A.D."/>
            <person name="Gui C."/>
            <person name="Meng S."/>
            <person name="Li G."/>
            <person name="Viehrig K."/>
            <person name="Ye F."/>
            <person name="Su P."/>
            <person name="Kiefer A.F."/>
            <person name="Nichols A."/>
            <person name="Cepeda A.J."/>
            <person name="Yan W."/>
            <person name="Fan B."/>
            <person name="Jiang Y."/>
            <person name="Adhikari A."/>
            <person name="Zheng C.-J."/>
            <person name="Schuster L."/>
            <person name="Cowan T.M."/>
            <person name="Smanski M.J."/>
            <person name="Chevrette M.G."/>
            <person name="De Carvalho L.P.S."/>
            <person name="Shen B."/>
        </authorList>
    </citation>
    <scope>NUCLEOTIDE SEQUENCE [LARGE SCALE GENOMIC DNA]</scope>
    <source>
        <strain evidence="2 3">NPDC004045</strain>
    </source>
</reference>
<organism evidence="2 3">
    <name type="scientific">Nocardia thailandica</name>
    <dbReference type="NCBI Taxonomy" id="257275"/>
    <lineage>
        <taxon>Bacteria</taxon>
        <taxon>Bacillati</taxon>
        <taxon>Actinomycetota</taxon>
        <taxon>Actinomycetes</taxon>
        <taxon>Mycobacteriales</taxon>
        <taxon>Nocardiaceae</taxon>
        <taxon>Nocardia</taxon>
    </lineage>
</organism>
<evidence type="ECO:0000313" key="3">
    <source>
        <dbReference type="Proteomes" id="UP001601444"/>
    </source>
</evidence>
<name>A0ABW6PGL0_9NOCA</name>
<protein>
    <submittedName>
        <fullName evidence="2">Acyl-CoA dehydrogenase family protein</fullName>
    </submittedName>
</protein>
<gene>
    <name evidence="2" type="ORF">ACFYTF_01295</name>
</gene>
<keyword evidence="3" id="KW-1185">Reference proteome</keyword>
<dbReference type="Pfam" id="PF02770">
    <property type="entry name" value="Acyl-CoA_dh_M"/>
    <property type="match status" value="1"/>
</dbReference>
<dbReference type="EMBL" id="JBIAMX010000001">
    <property type="protein sequence ID" value="MFF0541455.1"/>
    <property type="molecule type" value="Genomic_DNA"/>
</dbReference>
<evidence type="ECO:0000259" key="1">
    <source>
        <dbReference type="Pfam" id="PF02770"/>
    </source>
</evidence>
<accession>A0ABW6PGL0</accession>